<reference evidence="7 8" key="1">
    <citation type="submission" date="2012-01" db="EMBL/GenBank/DDBJ databases">
        <title>The Genome Sequence of Scardovia inopinata F0304.</title>
        <authorList>
            <consortium name="The Broad Institute Genome Sequencing Platform"/>
            <person name="Earl A."/>
            <person name="Ward D."/>
            <person name="Feldgarden M."/>
            <person name="Gevers D."/>
            <person name="Izard J."/>
            <person name="Baranova O.V."/>
            <person name="Blanton J.M."/>
            <person name="Tanner A.C."/>
            <person name="Dewhirst F.E."/>
            <person name="Young S.K."/>
            <person name="Zeng Q."/>
            <person name="Gargeya S."/>
            <person name="Fitzgerald M."/>
            <person name="Haas B."/>
            <person name="Abouelleil A."/>
            <person name="Alvarado L."/>
            <person name="Arachchi H.M."/>
            <person name="Berlin A."/>
            <person name="Chapman S.B."/>
            <person name="Gearin G."/>
            <person name="Goldberg J."/>
            <person name="Griggs A."/>
            <person name="Gujja S."/>
            <person name="Hansen M."/>
            <person name="Heiman D."/>
            <person name="Howarth C."/>
            <person name="Larimer J."/>
            <person name="Lui A."/>
            <person name="MacDonald P.J."/>
            <person name="McCowen C."/>
            <person name="Montmayeur A."/>
            <person name="Murphy C."/>
            <person name="Neiman D."/>
            <person name="Pearson M."/>
            <person name="Priest M."/>
            <person name="Roberts A."/>
            <person name="Saif S."/>
            <person name="Shea T."/>
            <person name="Sisk P."/>
            <person name="Stolte C."/>
            <person name="Sykes S."/>
            <person name="Wortman J."/>
            <person name="Nusbaum C."/>
            <person name="Birren B."/>
        </authorList>
    </citation>
    <scope>NUCLEOTIDE SEQUENCE [LARGE SCALE GENOMIC DNA]</scope>
    <source>
        <strain evidence="7 8">F0304</strain>
    </source>
</reference>
<dbReference type="eggNOG" id="COG3250">
    <property type="taxonomic scope" value="Bacteria"/>
</dbReference>
<keyword evidence="8" id="KW-1185">Reference proteome</keyword>
<evidence type="ECO:0000313" key="8">
    <source>
        <dbReference type="Proteomes" id="UP000005777"/>
    </source>
</evidence>
<dbReference type="InterPro" id="IPR008979">
    <property type="entry name" value="Galactose-bd-like_sf"/>
</dbReference>
<dbReference type="SUPFAM" id="SSF49785">
    <property type="entry name" value="Galactose-binding domain-like"/>
    <property type="match status" value="1"/>
</dbReference>
<dbReference type="GO" id="GO:0004553">
    <property type="term" value="F:hydrolase activity, hydrolyzing O-glycosyl compounds"/>
    <property type="evidence" value="ECO:0007669"/>
    <property type="project" value="InterPro"/>
</dbReference>
<protein>
    <recommendedName>
        <fullName evidence="9">Glycoside hydrolase family 2 immunoglobulin-like beta-sandwich domain-containing protein</fullName>
    </recommendedName>
</protein>
<dbReference type="Gene3D" id="2.60.120.260">
    <property type="entry name" value="Galactose-binding domain-like"/>
    <property type="match status" value="1"/>
</dbReference>
<dbReference type="InterPro" id="IPR006102">
    <property type="entry name" value="Ig-like_GH2"/>
</dbReference>
<proteinExistence type="inferred from homology"/>
<dbReference type="Pfam" id="PF02836">
    <property type="entry name" value="Glyco_hydro_2_C"/>
    <property type="match status" value="1"/>
</dbReference>
<feature type="domain" description="Glycoside hydrolase family 2 catalytic" evidence="6">
    <location>
        <begin position="376"/>
        <end position="557"/>
    </location>
</feature>
<dbReference type="Gene3D" id="3.20.20.80">
    <property type="entry name" value="Glycosidases"/>
    <property type="match status" value="1"/>
</dbReference>
<dbReference type="PANTHER" id="PTHR42732">
    <property type="entry name" value="BETA-GALACTOSIDASE"/>
    <property type="match status" value="1"/>
</dbReference>
<dbReference type="InterPro" id="IPR006103">
    <property type="entry name" value="Glyco_hydro_2_cat"/>
</dbReference>
<evidence type="ECO:0000256" key="3">
    <source>
        <dbReference type="ARBA" id="ARBA00023295"/>
    </source>
</evidence>
<dbReference type="GO" id="GO:0005975">
    <property type="term" value="P:carbohydrate metabolic process"/>
    <property type="evidence" value="ECO:0007669"/>
    <property type="project" value="InterPro"/>
</dbReference>
<dbReference type="SUPFAM" id="SSF51445">
    <property type="entry name" value="(Trans)glycosidases"/>
    <property type="match status" value="1"/>
</dbReference>
<dbReference type="EMBL" id="ADCX01000004">
    <property type="protein sequence ID" value="EFG27353.1"/>
    <property type="molecule type" value="Genomic_DNA"/>
</dbReference>
<evidence type="ECO:0000313" key="7">
    <source>
        <dbReference type="EMBL" id="EFG27353.1"/>
    </source>
</evidence>
<evidence type="ECO:0000256" key="4">
    <source>
        <dbReference type="SAM" id="MobiDB-lite"/>
    </source>
</evidence>
<organism evidence="7 8">
    <name type="scientific">Scardovia inopinata F0304</name>
    <dbReference type="NCBI Taxonomy" id="641146"/>
    <lineage>
        <taxon>Bacteria</taxon>
        <taxon>Bacillati</taxon>
        <taxon>Actinomycetota</taxon>
        <taxon>Actinomycetes</taxon>
        <taxon>Bifidobacteriales</taxon>
        <taxon>Bifidobacteriaceae</taxon>
        <taxon>Scardovia</taxon>
    </lineage>
</organism>
<evidence type="ECO:0000259" key="6">
    <source>
        <dbReference type="Pfam" id="PF02836"/>
    </source>
</evidence>
<dbReference type="InterPro" id="IPR017853">
    <property type="entry name" value="GH"/>
</dbReference>
<keyword evidence="3" id="KW-0326">Glycosidase</keyword>
<feature type="domain" description="Glycoside hydrolase family 2 immunoglobulin-like beta-sandwich" evidence="5">
    <location>
        <begin position="223"/>
        <end position="322"/>
    </location>
</feature>
<dbReference type="InterPro" id="IPR013783">
    <property type="entry name" value="Ig-like_fold"/>
</dbReference>
<dbReference type="AlphaFoldDB" id="W5IJZ0"/>
<comment type="caution">
    <text evidence="7">The sequence shown here is derived from an EMBL/GenBank/DDBJ whole genome shotgun (WGS) entry which is preliminary data.</text>
</comment>
<dbReference type="InterPro" id="IPR036156">
    <property type="entry name" value="Beta-gal/glucu_dom_sf"/>
</dbReference>
<gene>
    <name evidence="7" type="ORF">HMPREF9020_00995</name>
</gene>
<evidence type="ECO:0000256" key="2">
    <source>
        <dbReference type="ARBA" id="ARBA00022801"/>
    </source>
</evidence>
<dbReference type="Proteomes" id="UP000005777">
    <property type="component" value="Unassembled WGS sequence"/>
</dbReference>
<accession>W5IJZ0</accession>
<evidence type="ECO:0008006" key="9">
    <source>
        <dbReference type="Google" id="ProtNLM"/>
    </source>
</evidence>
<feature type="region of interest" description="Disordered" evidence="4">
    <location>
        <begin position="328"/>
        <end position="348"/>
    </location>
</feature>
<evidence type="ECO:0000256" key="1">
    <source>
        <dbReference type="ARBA" id="ARBA00007401"/>
    </source>
</evidence>
<dbReference type="InterPro" id="IPR051913">
    <property type="entry name" value="GH2_Domain-Containing"/>
</dbReference>
<sequence>MLDVRRVLSSAPRKHDRGIMADLTTPWPIETDSYPRPQMIRKEWICLNGWWTYYIQKTNKPYLRQKNSIPPLPEAKRFCHRIRVPFSPEAPASEAHHLLKPDEILWYQRQLPDCDLSGGKRCILHFQAVDYSCACWVGTKLVAQHRGGYTAFSCDITEALSLAAASKTTKKSKPLTLTLAVVDPSDQGHQLRGKQRLNPSDIWYSAQSGIWQTVWLEIVPPAYIRSLKILPNPDERKLTVRAAIINTKPNKNAHNHVHNHTSLSLSLVLLTAQDQPLARKTLSLNPQAATIPANLELNLPHPHPRLWSPDDPYCYHLEITLDSVSYQRISQAEAPSQPEDPAKQEQKSPFHYTDSVSSYCAFRTISLNKDSQGQVRFCLNHKPYFLKGLLDQGYWPESLMTAPSDQALIHDIQTAKDMGFNMLRKHIKVECDRWYYLCDTMGILVWQDMVSGGDSPYNVWTSSRIPTFFQFSWNHLPDNNPRLYAALGARNRDFRREWTETCQTVVRSLSNHPCIVTWGLFNEAWGQFEARKATAMVGRLDPTRLIDATSGWYDQDCGDFISVHNYFRPLTVPRFGRKRASLISECGGLTYPVPGHSSFHQSYGYASYQSGATYRTAVKQFLNTIQSLESQGLSGYIYTQLSDIEEETNGLMTYDRRVNKLLG</sequence>
<comment type="similarity">
    <text evidence="1">Belongs to the glycosyl hydrolase 2 family.</text>
</comment>
<dbReference type="RefSeq" id="WP_006293373.1">
    <property type="nucleotide sequence ID" value="NZ_GG770225.1"/>
</dbReference>
<dbReference type="HOGENOM" id="CLU_009935_3_1_11"/>
<dbReference type="PANTHER" id="PTHR42732:SF2">
    <property type="entry name" value="BETA-MANNOSIDASE"/>
    <property type="match status" value="1"/>
</dbReference>
<keyword evidence="2" id="KW-0378">Hydrolase</keyword>
<dbReference type="Pfam" id="PF00703">
    <property type="entry name" value="Glyco_hydro_2"/>
    <property type="match status" value="1"/>
</dbReference>
<name>W5IJZ0_SCAIO</name>
<dbReference type="SUPFAM" id="SSF49303">
    <property type="entry name" value="beta-Galactosidase/glucuronidase domain"/>
    <property type="match status" value="1"/>
</dbReference>
<evidence type="ECO:0000259" key="5">
    <source>
        <dbReference type="Pfam" id="PF00703"/>
    </source>
</evidence>
<dbReference type="Gene3D" id="2.60.40.10">
    <property type="entry name" value="Immunoglobulins"/>
    <property type="match status" value="1"/>
</dbReference>